<keyword evidence="7" id="KW-0735">Signal-anchor</keyword>
<evidence type="ECO:0000256" key="2">
    <source>
        <dbReference type="ARBA" id="ARBA00004881"/>
    </source>
</evidence>
<proteinExistence type="inferred from homology"/>
<evidence type="ECO:0000256" key="4">
    <source>
        <dbReference type="ARBA" id="ARBA00022676"/>
    </source>
</evidence>
<keyword evidence="4" id="KW-0328">Glycosyltransferase</keyword>
<dbReference type="PANTHER" id="PTHR31741:SF4">
    <property type="entry name" value="O-FUCOSYLTRANSFERASE 28"/>
    <property type="match status" value="1"/>
</dbReference>
<dbReference type="AlphaFoldDB" id="A0A5D2D5M0"/>
<dbReference type="EMBL" id="CM017703">
    <property type="protein sequence ID" value="TYG75603.1"/>
    <property type="molecule type" value="Genomic_DNA"/>
</dbReference>
<dbReference type="InterPro" id="IPR019378">
    <property type="entry name" value="GDP-Fuc_O-FucTrfase"/>
</dbReference>
<organism evidence="14 15">
    <name type="scientific">Gossypium darwinii</name>
    <name type="common">Darwin's cotton</name>
    <name type="synonym">Gossypium barbadense var. darwinii</name>
    <dbReference type="NCBI Taxonomy" id="34276"/>
    <lineage>
        <taxon>Eukaryota</taxon>
        <taxon>Viridiplantae</taxon>
        <taxon>Streptophyta</taxon>
        <taxon>Embryophyta</taxon>
        <taxon>Tracheophyta</taxon>
        <taxon>Spermatophyta</taxon>
        <taxon>Magnoliopsida</taxon>
        <taxon>eudicotyledons</taxon>
        <taxon>Gunneridae</taxon>
        <taxon>Pentapetalae</taxon>
        <taxon>rosids</taxon>
        <taxon>malvids</taxon>
        <taxon>Malvales</taxon>
        <taxon>Malvaceae</taxon>
        <taxon>Malvoideae</taxon>
        <taxon>Gossypium</taxon>
    </lineage>
</organism>
<sequence>MTLLNLDRLLRLGDTKYMVIQGELIVVIRGKKANYYTREVLLLLKQHKVMKFTHTYSRLANNDLPNSSQRLRCQDNYEALRYAKEIEDLGRTLADRLKSDNGPYIA</sequence>
<evidence type="ECO:0000256" key="3">
    <source>
        <dbReference type="ARBA" id="ARBA00007737"/>
    </source>
</evidence>
<evidence type="ECO:0000256" key="11">
    <source>
        <dbReference type="ARBA" id="ARBA00023253"/>
    </source>
</evidence>
<keyword evidence="6" id="KW-0812">Transmembrane</keyword>
<gene>
    <name evidence="14" type="ORF">ES288_D03G044800v1</name>
</gene>
<keyword evidence="12" id="KW-0119">Carbohydrate metabolism</keyword>
<dbReference type="GO" id="GO:0005737">
    <property type="term" value="C:cytoplasm"/>
    <property type="evidence" value="ECO:0007669"/>
    <property type="project" value="TreeGrafter"/>
</dbReference>
<dbReference type="GO" id="GO:0016020">
    <property type="term" value="C:membrane"/>
    <property type="evidence" value="ECO:0007669"/>
    <property type="project" value="UniProtKB-SubCell"/>
</dbReference>
<evidence type="ECO:0000256" key="7">
    <source>
        <dbReference type="ARBA" id="ARBA00022968"/>
    </source>
</evidence>
<evidence type="ECO:0000256" key="13">
    <source>
        <dbReference type="ARBA" id="ARBA00030350"/>
    </source>
</evidence>
<keyword evidence="10" id="KW-0325">Glycoprotein</keyword>
<evidence type="ECO:0000313" key="14">
    <source>
        <dbReference type="EMBL" id="TYG75603.1"/>
    </source>
</evidence>
<evidence type="ECO:0000256" key="9">
    <source>
        <dbReference type="ARBA" id="ARBA00023136"/>
    </source>
</evidence>
<dbReference type="Proteomes" id="UP000323506">
    <property type="component" value="Chromosome D03"/>
</dbReference>
<evidence type="ECO:0000256" key="10">
    <source>
        <dbReference type="ARBA" id="ARBA00023180"/>
    </source>
</evidence>
<keyword evidence="8" id="KW-1133">Transmembrane helix</keyword>
<evidence type="ECO:0000313" key="15">
    <source>
        <dbReference type="Proteomes" id="UP000323506"/>
    </source>
</evidence>
<comment type="pathway">
    <text evidence="2">Glycan metabolism.</text>
</comment>
<evidence type="ECO:0000256" key="12">
    <source>
        <dbReference type="ARBA" id="ARBA00023277"/>
    </source>
</evidence>
<dbReference type="Pfam" id="PF10250">
    <property type="entry name" value="O-FucT"/>
    <property type="match status" value="1"/>
</dbReference>
<keyword evidence="9" id="KW-0472">Membrane</keyword>
<evidence type="ECO:0000256" key="1">
    <source>
        <dbReference type="ARBA" id="ARBA00004606"/>
    </source>
</evidence>
<name>A0A5D2D5M0_GOSDA</name>
<comment type="subcellular location">
    <subcellularLocation>
        <location evidence="1">Membrane</location>
        <topology evidence="1">Single-pass type II membrane protein</topology>
    </subcellularLocation>
</comment>
<dbReference type="GO" id="GO:0016757">
    <property type="term" value="F:glycosyltransferase activity"/>
    <property type="evidence" value="ECO:0007669"/>
    <property type="project" value="UniProtKB-KW"/>
</dbReference>
<keyword evidence="11" id="KW-0294">Fucose metabolism</keyword>
<dbReference type="PANTHER" id="PTHR31741">
    <property type="entry name" value="OS02G0726500 PROTEIN-RELATED"/>
    <property type="match status" value="1"/>
</dbReference>
<evidence type="ECO:0000256" key="6">
    <source>
        <dbReference type="ARBA" id="ARBA00022692"/>
    </source>
</evidence>
<evidence type="ECO:0000256" key="8">
    <source>
        <dbReference type="ARBA" id="ARBA00022989"/>
    </source>
</evidence>
<dbReference type="GO" id="GO:0006004">
    <property type="term" value="P:fucose metabolic process"/>
    <property type="evidence" value="ECO:0007669"/>
    <property type="project" value="UniProtKB-KW"/>
</dbReference>
<evidence type="ECO:0000256" key="5">
    <source>
        <dbReference type="ARBA" id="ARBA00022679"/>
    </source>
</evidence>
<reference evidence="14 15" key="1">
    <citation type="submission" date="2019-06" db="EMBL/GenBank/DDBJ databases">
        <title>WGS assembly of Gossypium darwinii.</title>
        <authorList>
            <person name="Chen Z.J."/>
            <person name="Sreedasyam A."/>
            <person name="Ando A."/>
            <person name="Song Q."/>
            <person name="De L."/>
            <person name="Hulse-Kemp A."/>
            <person name="Ding M."/>
            <person name="Ye W."/>
            <person name="Kirkbride R."/>
            <person name="Jenkins J."/>
            <person name="Plott C."/>
            <person name="Lovell J."/>
            <person name="Lin Y.-M."/>
            <person name="Vaughn R."/>
            <person name="Liu B."/>
            <person name="Li W."/>
            <person name="Simpson S."/>
            <person name="Scheffler B."/>
            <person name="Saski C."/>
            <person name="Grover C."/>
            <person name="Hu G."/>
            <person name="Conover J."/>
            <person name="Carlson J."/>
            <person name="Shu S."/>
            <person name="Boston L."/>
            <person name="Williams M."/>
            <person name="Peterson D."/>
            <person name="Mcgee K."/>
            <person name="Jones D."/>
            <person name="Wendel J."/>
            <person name="Stelly D."/>
            <person name="Grimwood J."/>
            <person name="Schmutz J."/>
        </authorList>
    </citation>
    <scope>NUCLEOTIDE SEQUENCE [LARGE SCALE GENOMIC DNA]</scope>
    <source>
        <strain evidence="14">1808015.09</strain>
    </source>
</reference>
<accession>A0A5D2D5M0</accession>
<comment type="similarity">
    <text evidence="3">Belongs to the glycosyltransferase GT106 family.</text>
</comment>
<protein>
    <recommendedName>
        <fullName evidence="13">O-fucosyltransferase family protein</fullName>
    </recommendedName>
</protein>
<keyword evidence="15" id="KW-1185">Reference proteome</keyword>
<keyword evidence="5" id="KW-0808">Transferase</keyword>